<dbReference type="CDD" id="cd17474">
    <property type="entry name" value="MFS_YfmO_like"/>
    <property type="match status" value="1"/>
</dbReference>
<feature type="transmembrane region" description="Helical" evidence="8">
    <location>
        <begin position="55"/>
        <end position="75"/>
    </location>
</feature>
<keyword evidence="3" id="KW-0813">Transport</keyword>
<feature type="transmembrane region" description="Helical" evidence="8">
    <location>
        <begin position="87"/>
        <end position="111"/>
    </location>
</feature>
<dbReference type="STRING" id="1776384.GCA_900086585_03638"/>
<comment type="caution">
    <text evidence="10">The sequence shown here is derived from an EMBL/GenBank/DDBJ whole genome shotgun (WGS) entry which is preliminary data.</text>
</comment>
<feature type="transmembrane region" description="Helical" evidence="8">
    <location>
        <begin position="370"/>
        <end position="388"/>
    </location>
</feature>
<keyword evidence="7 8" id="KW-0472">Membrane</keyword>
<evidence type="ECO:0000313" key="11">
    <source>
        <dbReference type="Proteomes" id="UP000284841"/>
    </source>
</evidence>
<dbReference type="Pfam" id="PF07690">
    <property type="entry name" value="MFS_1"/>
    <property type="match status" value="1"/>
</dbReference>
<dbReference type="PRINTS" id="PR01035">
    <property type="entry name" value="TCRTETA"/>
</dbReference>
<dbReference type="EMBL" id="QRMS01000002">
    <property type="protein sequence ID" value="RHJ88074.1"/>
    <property type="molecule type" value="Genomic_DNA"/>
</dbReference>
<dbReference type="InterPro" id="IPR011701">
    <property type="entry name" value="MFS"/>
</dbReference>
<evidence type="ECO:0000313" key="10">
    <source>
        <dbReference type="EMBL" id="RHJ88074.1"/>
    </source>
</evidence>
<dbReference type="Proteomes" id="UP000284841">
    <property type="component" value="Unassembled WGS sequence"/>
</dbReference>
<dbReference type="InterPro" id="IPR036259">
    <property type="entry name" value="MFS_trans_sf"/>
</dbReference>
<feature type="transmembrane region" description="Helical" evidence="8">
    <location>
        <begin position="280"/>
        <end position="298"/>
    </location>
</feature>
<feature type="transmembrane region" description="Helical" evidence="8">
    <location>
        <begin position="171"/>
        <end position="190"/>
    </location>
</feature>
<dbReference type="GO" id="GO:0022857">
    <property type="term" value="F:transmembrane transporter activity"/>
    <property type="evidence" value="ECO:0007669"/>
    <property type="project" value="InterPro"/>
</dbReference>
<dbReference type="Gene3D" id="1.20.1250.20">
    <property type="entry name" value="MFS general substrate transporter like domains"/>
    <property type="match status" value="1"/>
</dbReference>
<evidence type="ECO:0000256" key="1">
    <source>
        <dbReference type="ARBA" id="ARBA00004651"/>
    </source>
</evidence>
<feature type="domain" description="Major facilitator superfamily (MFS) profile" evidence="9">
    <location>
        <begin position="1"/>
        <end position="392"/>
    </location>
</feature>
<dbReference type="InterPro" id="IPR020846">
    <property type="entry name" value="MFS_dom"/>
</dbReference>
<sequence length="392" mass="42729">MRTLQTESSEYMNLLRDKNFHILNLISIVSIMSNVLNPAFRAIGDAFQITADQVGLLTTVYSIPMVILSPVVGIIADRIGRRRILGLSALIFGLSAILSVNADTYTILLFSELLRGIGQPGLVIVIIVLIGDFYTDKNRNHVMGINTAIMNAGLAVFPIIGGILAGMSWKYPYFVIFAAIPIALLAFFGLDEPEIKKEQGKILPYIKEALTYYKNGRVIAISSVSFAVYTLLAGCFLVYAAFILEDPSWIGVIFAVMSVFSCIPSVMVEPLIKKLGEENLVRITFVLFAIAFIIGANVTSVLTAMMFSAVFGLGIGIIMPVQMIMLLPLSPDHVRGAFISIQNLMHRLGQAIGPVLFGFMYVRAGLPGVFYAAAAVSVIVFIISLKFLKKGK</sequence>
<name>A0A415E3C5_9FIRM</name>
<dbReference type="PANTHER" id="PTHR43124:SF3">
    <property type="entry name" value="CHLORAMPHENICOL EFFLUX PUMP RV0191"/>
    <property type="match status" value="1"/>
</dbReference>
<accession>A0A415E3C5</accession>
<evidence type="ECO:0000259" key="9">
    <source>
        <dbReference type="PROSITE" id="PS50850"/>
    </source>
</evidence>
<comment type="subcellular location">
    <subcellularLocation>
        <location evidence="1">Cell membrane</location>
        <topology evidence="1">Multi-pass membrane protein</topology>
    </subcellularLocation>
</comment>
<dbReference type="PROSITE" id="PS00216">
    <property type="entry name" value="SUGAR_TRANSPORT_1"/>
    <property type="match status" value="1"/>
</dbReference>
<dbReference type="PANTHER" id="PTHR43124">
    <property type="entry name" value="PURINE EFFLUX PUMP PBUE"/>
    <property type="match status" value="1"/>
</dbReference>
<feature type="transmembrane region" description="Helical" evidence="8">
    <location>
        <begin position="218"/>
        <end position="242"/>
    </location>
</feature>
<dbReference type="GO" id="GO:0005886">
    <property type="term" value="C:plasma membrane"/>
    <property type="evidence" value="ECO:0007669"/>
    <property type="project" value="UniProtKB-SubCell"/>
</dbReference>
<dbReference type="InterPro" id="IPR001958">
    <property type="entry name" value="Tet-R_TetA/multi-R_MdtG-like"/>
</dbReference>
<feature type="transmembrane region" description="Helical" evidence="8">
    <location>
        <begin position="248"/>
        <end position="268"/>
    </location>
</feature>
<dbReference type="OrthoDB" id="9803985at2"/>
<organism evidence="10 11">
    <name type="scientific">Emergencia timonensis</name>
    <dbReference type="NCBI Taxonomy" id="1776384"/>
    <lineage>
        <taxon>Bacteria</taxon>
        <taxon>Bacillati</taxon>
        <taxon>Bacillota</taxon>
        <taxon>Clostridia</taxon>
        <taxon>Peptostreptococcales</taxon>
        <taxon>Anaerovoracaceae</taxon>
        <taxon>Emergencia</taxon>
    </lineage>
</organism>
<dbReference type="PROSITE" id="PS50850">
    <property type="entry name" value="MFS"/>
    <property type="match status" value="1"/>
</dbReference>
<evidence type="ECO:0000256" key="4">
    <source>
        <dbReference type="ARBA" id="ARBA00022475"/>
    </source>
</evidence>
<evidence type="ECO:0000256" key="7">
    <source>
        <dbReference type="ARBA" id="ARBA00023136"/>
    </source>
</evidence>
<feature type="transmembrane region" description="Helical" evidence="8">
    <location>
        <begin position="147"/>
        <end position="165"/>
    </location>
</feature>
<dbReference type="InterPro" id="IPR050189">
    <property type="entry name" value="MFS_Efflux_Transporters"/>
</dbReference>
<evidence type="ECO:0000256" key="2">
    <source>
        <dbReference type="ARBA" id="ARBA00007520"/>
    </source>
</evidence>
<evidence type="ECO:0000256" key="6">
    <source>
        <dbReference type="ARBA" id="ARBA00022989"/>
    </source>
</evidence>
<keyword evidence="6 8" id="KW-1133">Transmembrane helix</keyword>
<dbReference type="SUPFAM" id="SSF103473">
    <property type="entry name" value="MFS general substrate transporter"/>
    <property type="match status" value="1"/>
</dbReference>
<gene>
    <name evidence="10" type="ORF">DW099_06550</name>
</gene>
<keyword evidence="5 8" id="KW-0812">Transmembrane</keyword>
<proteinExistence type="inferred from homology"/>
<comment type="similarity">
    <text evidence="2">Belongs to the major facilitator superfamily. TCR/Tet family.</text>
</comment>
<feature type="transmembrane region" description="Helical" evidence="8">
    <location>
        <begin position="117"/>
        <end position="135"/>
    </location>
</feature>
<keyword evidence="11" id="KW-1185">Reference proteome</keyword>
<dbReference type="InterPro" id="IPR005829">
    <property type="entry name" value="Sugar_transporter_CS"/>
</dbReference>
<dbReference type="AlphaFoldDB" id="A0A415E3C5"/>
<evidence type="ECO:0000256" key="3">
    <source>
        <dbReference type="ARBA" id="ARBA00022448"/>
    </source>
</evidence>
<keyword evidence="4" id="KW-1003">Cell membrane</keyword>
<evidence type="ECO:0000256" key="8">
    <source>
        <dbReference type="SAM" id="Phobius"/>
    </source>
</evidence>
<evidence type="ECO:0000256" key="5">
    <source>
        <dbReference type="ARBA" id="ARBA00022692"/>
    </source>
</evidence>
<feature type="transmembrane region" description="Helical" evidence="8">
    <location>
        <begin position="21"/>
        <end position="43"/>
    </location>
</feature>
<protein>
    <submittedName>
        <fullName evidence="10">MFS transporter</fullName>
    </submittedName>
</protein>
<reference evidence="10 11" key="1">
    <citation type="submission" date="2018-08" db="EMBL/GenBank/DDBJ databases">
        <title>A genome reference for cultivated species of the human gut microbiota.</title>
        <authorList>
            <person name="Zou Y."/>
            <person name="Xue W."/>
            <person name="Luo G."/>
        </authorList>
    </citation>
    <scope>NUCLEOTIDE SEQUENCE [LARGE SCALE GENOMIC DNA]</scope>
    <source>
        <strain evidence="10 11">AM07-24</strain>
    </source>
</reference>